<dbReference type="EMBL" id="CP022572">
    <property type="protein sequence ID" value="AZU64073.1"/>
    <property type="molecule type" value="Genomic_DNA"/>
</dbReference>
<reference evidence="2 3" key="1">
    <citation type="submission" date="2017-07" db="EMBL/GenBank/DDBJ databases">
        <title>The complete genome sequence of Bacillus mesonae strain H20-5, an efficient strain improving plant abiotic stress resistance.</title>
        <authorList>
            <person name="Kim S.Y."/>
            <person name="Song H."/>
            <person name="Sang M.K."/>
            <person name="Weon H.-Y."/>
            <person name="Song J."/>
        </authorList>
    </citation>
    <scope>NUCLEOTIDE SEQUENCE [LARGE SCALE GENOMIC DNA]</scope>
    <source>
        <strain evidence="2 3">H20-5</strain>
    </source>
</reference>
<keyword evidence="1" id="KW-0812">Transmembrane</keyword>
<feature type="transmembrane region" description="Helical" evidence="1">
    <location>
        <begin position="29"/>
        <end position="48"/>
    </location>
</feature>
<dbReference type="Proteomes" id="UP000282892">
    <property type="component" value="Chromosome"/>
</dbReference>
<keyword evidence="1" id="KW-1133">Transmembrane helix</keyword>
<protein>
    <submittedName>
        <fullName evidence="2">Uncharacterized protein</fullName>
    </submittedName>
</protein>
<gene>
    <name evidence="2" type="ORF">CHR53_23995</name>
</gene>
<dbReference type="KEGG" id="nmk:CHR53_23995"/>
<proteinExistence type="predicted"/>
<organism evidence="2 3">
    <name type="scientific">Neobacillus mesonae</name>
    <dbReference type="NCBI Taxonomy" id="1193713"/>
    <lineage>
        <taxon>Bacteria</taxon>
        <taxon>Bacillati</taxon>
        <taxon>Bacillota</taxon>
        <taxon>Bacilli</taxon>
        <taxon>Bacillales</taxon>
        <taxon>Bacillaceae</taxon>
        <taxon>Neobacillus</taxon>
    </lineage>
</organism>
<evidence type="ECO:0000313" key="2">
    <source>
        <dbReference type="EMBL" id="AZU64073.1"/>
    </source>
</evidence>
<name>A0A3T0I437_9BACI</name>
<accession>A0A3T0I437</accession>
<evidence type="ECO:0000256" key="1">
    <source>
        <dbReference type="SAM" id="Phobius"/>
    </source>
</evidence>
<dbReference type="AlphaFoldDB" id="A0A3T0I437"/>
<evidence type="ECO:0000313" key="3">
    <source>
        <dbReference type="Proteomes" id="UP000282892"/>
    </source>
</evidence>
<keyword evidence="3" id="KW-1185">Reference proteome</keyword>
<sequence length="68" mass="8495">MSSNKGEFCQKREKRERKALNKEQIYEYLFPRFFLLRITYFLLFFFRGKSALFLCSKKYIFTRTVNRF</sequence>
<keyword evidence="1" id="KW-0472">Membrane</keyword>